<proteinExistence type="predicted"/>
<evidence type="ECO:0000313" key="3">
    <source>
        <dbReference type="Proteomes" id="UP001412239"/>
    </source>
</evidence>
<dbReference type="AlphaFoldDB" id="A0A292PWA7"/>
<accession>A0A292PWA7</accession>
<feature type="region of interest" description="Disordered" evidence="1">
    <location>
        <begin position="68"/>
        <end position="89"/>
    </location>
</feature>
<dbReference type="EMBL" id="LN891011">
    <property type="protein sequence ID" value="CUS11826.1"/>
    <property type="molecule type" value="Genomic_DNA"/>
</dbReference>
<organism evidence="2 3">
    <name type="scientific">Tuber aestivum</name>
    <name type="common">summer truffle</name>
    <dbReference type="NCBI Taxonomy" id="59557"/>
    <lineage>
        <taxon>Eukaryota</taxon>
        <taxon>Fungi</taxon>
        <taxon>Dikarya</taxon>
        <taxon>Ascomycota</taxon>
        <taxon>Pezizomycotina</taxon>
        <taxon>Pezizomycetes</taxon>
        <taxon>Pezizales</taxon>
        <taxon>Tuberaceae</taxon>
        <taxon>Tuber</taxon>
    </lineage>
</organism>
<reference evidence="2" key="1">
    <citation type="submission" date="2015-10" db="EMBL/GenBank/DDBJ databases">
        <authorList>
            <person name="Regsiter A."/>
            <person name="william w."/>
        </authorList>
    </citation>
    <scope>NUCLEOTIDE SEQUENCE</scope>
    <source>
        <strain evidence="2">Montdore</strain>
    </source>
</reference>
<keyword evidence="3" id="KW-1185">Reference proteome</keyword>
<evidence type="ECO:0000313" key="2">
    <source>
        <dbReference type="EMBL" id="CUS11826.1"/>
    </source>
</evidence>
<sequence>MLVRDFPDRPHPRIFARVPPAAGFDFHLVFRPFSQRVAGWLRASCDQGFIPTPMVLWQGAISRSSSRILRQASSSRGSPDAPRLPRHDDTTTPCRACMVSSIGVVSKRGPICGSYRLWVVSPVAIVRMWGIEGMGKA</sequence>
<dbReference type="Proteomes" id="UP001412239">
    <property type="component" value="Unassembled WGS sequence"/>
</dbReference>
<evidence type="ECO:0000256" key="1">
    <source>
        <dbReference type="SAM" id="MobiDB-lite"/>
    </source>
</evidence>
<protein>
    <submittedName>
        <fullName evidence="2">Uncharacterized protein</fullName>
    </submittedName>
</protein>
<gene>
    <name evidence="2" type="ORF">GSTUAT00004083001</name>
</gene>
<name>A0A292PWA7_9PEZI</name>